<dbReference type="EMBL" id="BCWF01000028">
    <property type="protein sequence ID" value="GAT29311.1"/>
    <property type="molecule type" value="Genomic_DNA"/>
</dbReference>
<proteinExistence type="predicted"/>
<dbReference type="AlphaFoldDB" id="A0A146FWY6"/>
<comment type="caution">
    <text evidence="3">The sequence shown here is derived from an EMBL/GenBank/DDBJ whole genome shotgun (WGS) entry which is preliminary data.</text>
</comment>
<feature type="coiled-coil region" evidence="1">
    <location>
        <begin position="39"/>
        <end position="66"/>
    </location>
</feature>
<feature type="compositionally biased region" description="Low complexity" evidence="2">
    <location>
        <begin position="473"/>
        <end position="482"/>
    </location>
</feature>
<evidence type="ECO:0000313" key="3">
    <source>
        <dbReference type="EMBL" id="GAT29311.1"/>
    </source>
</evidence>
<sequence>MGKRKEVKAPSSKASSPPHVPDDTNPAPTPNQSERYKDIDALQVKIDHLQAEIDELERDRQEKMRLAVFGGRGWPKPIIDYKNAFNSLFITANWWADDYVKRDTAALAEFAPGEKRSILQSLDGYCVQDLDWDTFLKSLPYPIRTFIPLVLARTMLVKDIFDKFFENPFWYFEGKTEAIDVEPQAQSSLSFAQHLQHLYEQFLIGEATNIFTYLVNPKSASLWKTETVRLANSVNDKQANNTEMGRHTKSRREELTRSFASAMLKHPPFQMLLENCEDTAVREEKLVQFYEKAEKLAISLGSSHGICTYRNLTKLASPLFSGGDQVVTAEDRHILLPHQPRLDGHRILFILQPAVSRTGAAILDGGLESWAQAVAVIEDGDCTEEVYHELQQEREAEAREVYREKQEVMAKHQAEWERERREKQKEGKRVEEETQGEEVGKIIEGSPGKQEDDEGADEDTERPAPKRARRTRGAAGKKSGQQVKEEKGEEETKKIRGRRATRGKTTK</sequence>
<organism evidence="3 4">
    <name type="scientific">Aspergillus kawachii</name>
    <name type="common">White koji mold</name>
    <name type="synonym">Aspergillus awamori var. kawachi</name>
    <dbReference type="NCBI Taxonomy" id="1069201"/>
    <lineage>
        <taxon>Eukaryota</taxon>
        <taxon>Fungi</taxon>
        <taxon>Dikarya</taxon>
        <taxon>Ascomycota</taxon>
        <taxon>Pezizomycotina</taxon>
        <taxon>Eurotiomycetes</taxon>
        <taxon>Eurotiomycetidae</taxon>
        <taxon>Eurotiales</taxon>
        <taxon>Aspergillaceae</taxon>
        <taxon>Aspergillus</taxon>
        <taxon>Aspergillus subgen. Circumdati</taxon>
    </lineage>
</organism>
<evidence type="ECO:0000256" key="2">
    <source>
        <dbReference type="SAM" id="MobiDB-lite"/>
    </source>
</evidence>
<gene>
    <name evidence="3" type="ORF">RIB2604_02901810</name>
</gene>
<reference evidence="3 4" key="1">
    <citation type="journal article" date="2016" name="DNA Res.">
        <title>Genome sequence of Aspergillus luchuensis NBRC 4314.</title>
        <authorList>
            <person name="Yamada O."/>
            <person name="Machida M."/>
            <person name="Hosoyama A."/>
            <person name="Goto M."/>
            <person name="Takahashi T."/>
            <person name="Futagami T."/>
            <person name="Yamagata Y."/>
            <person name="Takeuchi M."/>
            <person name="Kobayashi T."/>
            <person name="Koike H."/>
            <person name="Abe K."/>
            <person name="Asai K."/>
            <person name="Arita M."/>
            <person name="Fujita N."/>
            <person name="Fukuda K."/>
            <person name="Higa K."/>
            <person name="Horikawa H."/>
            <person name="Ishikawa T."/>
            <person name="Jinno K."/>
            <person name="Kato Y."/>
            <person name="Kirimura K."/>
            <person name="Mizutani O."/>
            <person name="Nakasone K."/>
            <person name="Sano M."/>
            <person name="Shiraishi Y."/>
            <person name="Tsukahara M."/>
            <person name="Gomi K."/>
        </authorList>
    </citation>
    <scope>NUCLEOTIDE SEQUENCE [LARGE SCALE GENOMIC DNA]</scope>
    <source>
        <strain evidence="3 4">RIB 2604</strain>
    </source>
</reference>
<feature type="compositionally biased region" description="Basic and acidic residues" evidence="2">
    <location>
        <begin position="483"/>
        <end position="494"/>
    </location>
</feature>
<feature type="compositionally biased region" description="Acidic residues" evidence="2">
    <location>
        <begin position="451"/>
        <end position="460"/>
    </location>
</feature>
<feature type="compositionally biased region" description="Basic residues" evidence="2">
    <location>
        <begin position="495"/>
        <end position="507"/>
    </location>
</feature>
<protein>
    <submittedName>
        <fullName evidence="3">Similar to An08g02020</fullName>
    </submittedName>
</protein>
<keyword evidence="1" id="KW-0175">Coiled coil</keyword>
<accession>A0A146FWY6</accession>
<reference evidence="4" key="2">
    <citation type="submission" date="2016-02" db="EMBL/GenBank/DDBJ databases">
        <title>Genome sequencing of Aspergillus luchuensis NBRC 4314.</title>
        <authorList>
            <person name="Yamada O."/>
        </authorList>
    </citation>
    <scope>NUCLEOTIDE SEQUENCE [LARGE SCALE GENOMIC DNA]</scope>
    <source>
        <strain evidence="4">RIB 2604</strain>
    </source>
</reference>
<evidence type="ECO:0000313" key="4">
    <source>
        <dbReference type="Proteomes" id="UP000075230"/>
    </source>
</evidence>
<feature type="compositionally biased region" description="Basic and acidic residues" evidence="2">
    <location>
        <begin position="413"/>
        <end position="432"/>
    </location>
</feature>
<evidence type="ECO:0000256" key="1">
    <source>
        <dbReference type="SAM" id="Coils"/>
    </source>
</evidence>
<dbReference type="Proteomes" id="UP000075230">
    <property type="component" value="Unassembled WGS sequence"/>
</dbReference>
<dbReference type="VEuPathDB" id="FungiDB:ASPFODRAFT_216871"/>
<name>A0A146FWY6_ASPKA</name>
<feature type="region of interest" description="Disordered" evidence="2">
    <location>
        <begin position="413"/>
        <end position="507"/>
    </location>
</feature>
<feature type="region of interest" description="Disordered" evidence="2">
    <location>
        <begin position="1"/>
        <end position="37"/>
    </location>
</feature>